<dbReference type="InterPro" id="IPR050114">
    <property type="entry name" value="UPF0173_UPF0282_UlaG_hydrolase"/>
</dbReference>
<reference evidence="3" key="1">
    <citation type="journal article" date="2019" name="Int. J. Syst. Evol. Microbiol.">
        <title>The Global Catalogue of Microorganisms (GCM) 10K type strain sequencing project: providing services to taxonomists for standard genome sequencing and annotation.</title>
        <authorList>
            <consortium name="The Broad Institute Genomics Platform"/>
            <consortium name="The Broad Institute Genome Sequencing Center for Infectious Disease"/>
            <person name="Wu L."/>
            <person name="Ma J."/>
        </authorList>
    </citation>
    <scope>NUCLEOTIDE SEQUENCE [LARGE SCALE GENOMIC DNA]</scope>
    <source>
        <strain evidence="3">JCM 17085</strain>
    </source>
</reference>
<proteinExistence type="predicted"/>
<organism evidence="2 3">
    <name type="scientific">Mucilaginibacter panaciglaebae</name>
    <dbReference type="NCBI Taxonomy" id="502331"/>
    <lineage>
        <taxon>Bacteria</taxon>
        <taxon>Pseudomonadati</taxon>
        <taxon>Bacteroidota</taxon>
        <taxon>Sphingobacteriia</taxon>
        <taxon>Sphingobacteriales</taxon>
        <taxon>Sphingobacteriaceae</taxon>
        <taxon>Mucilaginibacter</taxon>
    </lineage>
</organism>
<sequence length="253" mass="27760">MNIHMKFKFILTLLISTGALMASAQRPAPDSEATKGGELTIQPINHATLVLTYQHKNIYVDPVGGADAFKGESAPDMIIITDIHGDHFDPKTIEAVNTKHAILLVPQAVADKLPATTDKTNLVILKNGETTHKLNISITAIPMYNLPESPTAFHTKGRGNGYVLTIGGKKVYISGDTADIPEMRTLKGIDIAFVCMNLPYTMDVKTAAGGVLAFKPKVVYPYHYRGQDVNEFKRLVNAGDKNIEVRLRDWYAK</sequence>
<evidence type="ECO:0000256" key="1">
    <source>
        <dbReference type="SAM" id="SignalP"/>
    </source>
</evidence>
<protein>
    <submittedName>
        <fullName evidence="2">MBL fold metallo-hydrolase</fullName>
    </submittedName>
</protein>
<dbReference type="Pfam" id="PF13483">
    <property type="entry name" value="Lactamase_B_3"/>
    <property type="match status" value="1"/>
</dbReference>
<evidence type="ECO:0000313" key="2">
    <source>
        <dbReference type="EMBL" id="GAA4083578.1"/>
    </source>
</evidence>
<dbReference type="Gene3D" id="3.60.15.10">
    <property type="entry name" value="Ribonuclease Z/Hydroxyacylglutathione hydrolase-like"/>
    <property type="match status" value="1"/>
</dbReference>
<name>A0ABP7W8G1_9SPHI</name>
<dbReference type="EMBL" id="BAABCV010000001">
    <property type="protein sequence ID" value="GAA4083578.1"/>
    <property type="molecule type" value="Genomic_DNA"/>
</dbReference>
<gene>
    <name evidence="2" type="ORF">GCM10022392_00300</name>
</gene>
<feature type="signal peptide" evidence="1">
    <location>
        <begin position="1"/>
        <end position="24"/>
    </location>
</feature>
<dbReference type="PANTHER" id="PTHR43546">
    <property type="entry name" value="UPF0173 METAL-DEPENDENT HYDROLASE MJ1163-RELATED"/>
    <property type="match status" value="1"/>
</dbReference>
<evidence type="ECO:0000313" key="3">
    <source>
        <dbReference type="Proteomes" id="UP001500841"/>
    </source>
</evidence>
<dbReference type="SUPFAM" id="SSF56281">
    <property type="entry name" value="Metallo-hydrolase/oxidoreductase"/>
    <property type="match status" value="1"/>
</dbReference>
<keyword evidence="1" id="KW-0732">Signal</keyword>
<keyword evidence="3" id="KW-1185">Reference proteome</keyword>
<dbReference type="Proteomes" id="UP001500841">
    <property type="component" value="Unassembled WGS sequence"/>
</dbReference>
<dbReference type="InterPro" id="IPR036866">
    <property type="entry name" value="RibonucZ/Hydroxyglut_hydro"/>
</dbReference>
<dbReference type="PANTHER" id="PTHR43546:SF3">
    <property type="entry name" value="UPF0173 METAL-DEPENDENT HYDROLASE MJ1163"/>
    <property type="match status" value="1"/>
</dbReference>
<comment type="caution">
    <text evidence="2">The sequence shown here is derived from an EMBL/GenBank/DDBJ whole genome shotgun (WGS) entry which is preliminary data.</text>
</comment>
<accession>A0ABP7W8G1</accession>
<feature type="chain" id="PRO_5045987106" evidence="1">
    <location>
        <begin position="25"/>
        <end position="253"/>
    </location>
</feature>